<dbReference type="eggNOG" id="COG0586">
    <property type="taxonomic scope" value="Bacteria"/>
</dbReference>
<dbReference type="PANTHER" id="PTHR30353">
    <property type="entry name" value="INNER MEMBRANE PROTEIN DEDA-RELATED"/>
    <property type="match status" value="1"/>
</dbReference>
<feature type="transmembrane region" description="Helical" evidence="7">
    <location>
        <begin position="160"/>
        <end position="182"/>
    </location>
</feature>
<feature type="domain" description="VTT" evidence="8">
    <location>
        <begin position="49"/>
        <end position="180"/>
    </location>
</feature>
<keyword evidence="3 7" id="KW-1003">Cell membrane</keyword>
<proteinExistence type="inferred from homology"/>
<reference evidence="9 10" key="1">
    <citation type="submission" date="2014-03" db="EMBL/GenBank/DDBJ databases">
        <title>Genomics of Bifidobacteria.</title>
        <authorList>
            <person name="Ventura M."/>
            <person name="Milani C."/>
            <person name="Lugli G.A."/>
        </authorList>
    </citation>
    <scope>NUCLEOTIDE SEQUENCE [LARGE SCALE GENOMIC DNA]</scope>
    <source>
        <strain evidence="9 10">LMG 10510</strain>
    </source>
</reference>
<evidence type="ECO:0000313" key="10">
    <source>
        <dbReference type="Proteomes" id="UP000028995"/>
    </source>
</evidence>
<evidence type="ECO:0000256" key="5">
    <source>
        <dbReference type="ARBA" id="ARBA00022989"/>
    </source>
</evidence>
<dbReference type="GO" id="GO:0005886">
    <property type="term" value="C:plasma membrane"/>
    <property type="evidence" value="ECO:0007669"/>
    <property type="project" value="UniProtKB-SubCell"/>
</dbReference>
<evidence type="ECO:0000256" key="3">
    <source>
        <dbReference type="ARBA" id="ARBA00022475"/>
    </source>
</evidence>
<keyword evidence="4 7" id="KW-0812">Transmembrane</keyword>
<evidence type="ECO:0000256" key="1">
    <source>
        <dbReference type="ARBA" id="ARBA00004651"/>
    </source>
</evidence>
<dbReference type="EMBL" id="JGYU01000009">
    <property type="protein sequence ID" value="KFI56791.1"/>
    <property type="molecule type" value="Genomic_DNA"/>
</dbReference>
<comment type="caution">
    <text evidence="7">Lacks conserved residue(s) required for the propagation of feature annotation.</text>
</comment>
<sequence length="246" mass="26927">MGFIHFIANLLKDPRGAIAGWIAMGVAPTLGFIFLIVFIETGVVFFPFLPGDSLLFAAGFFAAPDATTGESALPIAALLPVVWIAPILGDQCNYFIGHFFGRRIIESGKVKAMTPERLAKTETMIDRWGPLAVFLGRFFPFIRTFMPFISGITGMQWRRFTPFSVLGGLVWSSLFTLLGYFFGGIPVVQENFELVIVAILVISLIPTFVGLFKAKFGKKKVASATELAKDETTPLVESLDDDSDNA</sequence>
<feature type="transmembrane region" description="Helical" evidence="7">
    <location>
        <begin position="21"/>
        <end position="46"/>
    </location>
</feature>
<protein>
    <submittedName>
        <fullName evidence="9">DedA integral membrane protein</fullName>
    </submittedName>
</protein>
<feature type="transmembrane region" description="Helical" evidence="7">
    <location>
        <begin position="194"/>
        <end position="212"/>
    </location>
</feature>
<dbReference type="RefSeq" id="WP_024541554.1">
    <property type="nucleotide sequence ID" value="NZ_JBQKLO010000010.1"/>
</dbReference>
<evidence type="ECO:0000259" key="8">
    <source>
        <dbReference type="Pfam" id="PF09335"/>
    </source>
</evidence>
<dbReference type="InterPro" id="IPR032816">
    <property type="entry name" value="VTT_dom"/>
</dbReference>
<comment type="subcellular location">
    <subcellularLocation>
        <location evidence="1 7">Cell membrane</location>
        <topology evidence="1 7">Multi-pass membrane protein</topology>
    </subcellularLocation>
</comment>
<dbReference type="InterPro" id="IPR032818">
    <property type="entry name" value="DedA-like"/>
</dbReference>
<dbReference type="AlphaFoldDB" id="A0A087ADE1"/>
<dbReference type="Pfam" id="PF09335">
    <property type="entry name" value="VTT_dom"/>
    <property type="match status" value="1"/>
</dbReference>
<dbReference type="Proteomes" id="UP000028995">
    <property type="component" value="Unassembled WGS sequence"/>
</dbReference>
<gene>
    <name evidence="9" type="ORF">BCHO_1274</name>
</gene>
<keyword evidence="10" id="KW-1185">Reference proteome</keyword>
<comment type="similarity">
    <text evidence="2 7">Belongs to the DedA family.</text>
</comment>
<evidence type="ECO:0000313" key="9">
    <source>
        <dbReference type="EMBL" id="KFI56791.1"/>
    </source>
</evidence>
<comment type="caution">
    <text evidence="9">The sequence shown here is derived from an EMBL/GenBank/DDBJ whole genome shotgun (WGS) entry which is preliminary data.</text>
</comment>
<evidence type="ECO:0000256" key="4">
    <source>
        <dbReference type="ARBA" id="ARBA00022692"/>
    </source>
</evidence>
<accession>A0A087ADE1</accession>
<evidence type="ECO:0000256" key="6">
    <source>
        <dbReference type="ARBA" id="ARBA00023136"/>
    </source>
</evidence>
<keyword evidence="6 7" id="KW-0472">Membrane</keyword>
<dbReference type="OrthoDB" id="9813426at2"/>
<evidence type="ECO:0000256" key="7">
    <source>
        <dbReference type="RuleBase" id="RU367016"/>
    </source>
</evidence>
<organism evidence="9 10">
    <name type="scientific">Bifidobacterium choerinum</name>
    <dbReference type="NCBI Taxonomy" id="35760"/>
    <lineage>
        <taxon>Bacteria</taxon>
        <taxon>Bacillati</taxon>
        <taxon>Actinomycetota</taxon>
        <taxon>Actinomycetes</taxon>
        <taxon>Bifidobacteriales</taxon>
        <taxon>Bifidobacteriaceae</taxon>
        <taxon>Bifidobacterium</taxon>
    </lineage>
</organism>
<name>A0A087ADE1_9BIFI</name>
<dbReference type="PANTHER" id="PTHR30353:SF0">
    <property type="entry name" value="TRANSMEMBRANE PROTEIN"/>
    <property type="match status" value="1"/>
</dbReference>
<evidence type="ECO:0000256" key="2">
    <source>
        <dbReference type="ARBA" id="ARBA00010792"/>
    </source>
</evidence>
<keyword evidence="5 7" id="KW-1133">Transmembrane helix</keyword>